<reference evidence="1 2" key="1">
    <citation type="submission" date="2015-01" db="EMBL/GenBank/DDBJ databases">
        <title>Draft genome sequence of Pedobacter sp. NL19 isolated from sludge of an effluent treatment pond in an abandoned uranium mine.</title>
        <authorList>
            <person name="Santos T."/>
            <person name="Caetano T."/>
            <person name="Covas C."/>
            <person name="Cruz A."/>
            <person name="Mendo S."/>
        </authorList>
    </citation>
    <scope>NUCLEOTIDE SEQUENCE [LARGE SCALE GENOMIC DNA]</scope>
    <source>
        <strain evidence="1 2">NL19</strain>
    </source>
</reference>
<dbReference type="PANTHER" id="PTHR43861">
    <property type="entry name" value="TRANS-ACONITATE 2-METHYLTRANSFERASE-RELATED"/>
    <property type="match status" value="1"/>
</dbReference>
<dbReference type="Gene3D" id="3.40.50.150">
    <property type="entry name" value="Vaccinia Virus protein VP39"/>
    <property type="match status" value="1"/>
</dbReference>
<evidence type="ECO:0008006" key="3">
    <source>
        <dbReference type="Google" id="ProtNLM"/>
    </source>
</evidence>
<gene>
    <name evidence="1" type="ORF">TH53_06910</name>
</gene>
<sequence length="183" mass="21301">MGWDADYTRGIWDYLRDNLEVERFQTVAEKAELYSNDGAILEVGCGEGILQSRMRRPSYTKYLGIDISKVAITRAAHLCNEFINYSYADMERFEPQQKFDLIIFNESLYYAKDPISLLLNYAGYLESDGHIILSIYETEENRKLMNSIHKTYALKDQQISTNTRGTWHCLIYQRQSIILPAKS</sequence>
<keyword evidence="2" id="KW-1185">Reference proteome</keyword>
<organism evidence="1 2">
    <name type="scientific">Pedobacter lusitanus</name>
    <dbReference type="NCBI Taxonomy" id="1503925"/>
    <lineage>
        <taxon>Bacteria</taxon>
        <taxon>Pseudomonadati</taxon>
        <taxon>Bacteroidota</taxon>
        <taxon>Sphingobacteriia</taxon>
        <taxon>Sphingobacteriales</taxon>
        <taxon>Sphingobacteriaceae</taxon>
        <taxon>Pedobacter</taxon>
    </lineage>
</organism>
<proteinExistence type="predicted"/>
<dbReference type="Proteomes" id="UP000032049">
    <property type="component" value="Unassembled WGS sequence"/>
</dbReference>
<evidence type="ECO:0000313" key="1">
    <source>
        <dbReference type="EMBL" id="KIO77860.1"/>
    </source>
</evidence>
<dbReference type="EMBL" id="JXRA01000028">
    <property type="protein sequence ID" value="KIO77860.1"/>
    <property type="molecule type" value="Genomic_DNA"/>
</dbReference>
<protein>
    <recommendedName>
        <fullName evidence="3">Class I SAM-dependent methyltransferase</fullName>
    </recommendedName>
</protein>
<comment type="caution">
    <text evidence="1">The sequence shown here is derived from an EMBL/GenBank/DDBJ whole genome shotgun (WGS) entry which is preliminary data.</text>
</comment>
<dbReference type="Pfam" id="PF13489">
    <property type="entry name" value="Methyltransf_23"/>
    <property type="match status" value="1"/>
</dbReference>
<evidence type="ECO:0000313" key="2">
    <source>
        <dbReference type="Proteomes" id="UP000032049"/>
    </source>
</evidence>
<dbReference type="AlphaFoldDB" id="A0A0D0GP18"/>
<dbReference type="SUPFAM" id="SSF53335">
    <property type="entry name" value="S-adenosyl-L-methionine-dependent methyltransferases"/>
    <property type="match status" value="1"/>
</dbReference>
<accession>A0A0D0GP18</accession>
<dbReference type="CDD" id="cd02440">
    <property type="entry name" value="AdoMet_MTases"/>
    <property type="match status" value="1"/>
</dbReference>
<name>A0A0D0GP18_9SPHI</name>
<dbReference type="InterPro" id="IPR029063">
    <property type="entry name" value="SAM-dependent_MTases_sf"/>
</dbReference>
<dbReference type="STRING" id="1503925.TH53_06910"/>